<dbReference type="InterPro" id="IPR056744">
    <property type="entry name" value="TRM5/TYW2-like_N"/>
</dbReference>
<keyword evidence="4 10" id="KW-0808">Transferase</keyword>
<dbReference type="EC" id="2.1.1.228" evidence="10"/>
<feature type="binding site" evidence="10">
    <location>
        <position position="386"/>
    </location>
    <ligand>
        <name>S-adenosyl-L-methionine</name>
        <dbReference type="ChEBI" id="CHEBI:59789"/>
    </ligand>
</feature>
<dbReference type="Gene3D" id="3.30.300.110">
    <property type="entry name" value="Met-10+ protein-like domains"/>
    <property type="match status" value="1"/>
</dbReference>
<comment type="subunit">
    <text evidence="10">Monomer.</text>
</comment>
<keyword evidence="3 10" id="KW-0489">Methyltransferase</keyword>
<dbReference type="SUPFAM" id="SSF53335">
    <property type="entry name" value="S-adenosyl-L-methionine-dependent methyltransferases"/>
    <property type="match status" value="1"/>
</dbReference>
<dbReference type="PANTHER" id="PTHR23245">
    <property type="entry name" value="TRNA METHYLTRANSFERASE"/>
    <property type="match status" value="1"/>
</dbReference>
<organism evidence="12 13">
    <name type="scientific">Puccinia coronata f. sp. avenae</name>
    <dbReference type="NCBI Taxonomy" id="200324"/>
    <lineage>
        <taxon>Eukaryota</taxon>
        <taxon>Fungi</taxon>
        <taxon>Dikarya</taxon>
        <taxon>Basidiomycota</taxon>
        <taxon>Pucciniomycotina</taxon>
        <taxon>Pucciniomycetes</taxon>
        <taxon>Pucciniales</taxon>
        <taxon>Pucciniaceae</taxon>
        <taxon>Puccinia</taxon>
    </lineage>
</organism>
<evidence type="ECO:0000313" key="13">
    <source>
        <dbReference type="Proteomes" id="UP000235388"/>
    </source>
</evidence>
<feature type="binding site" evidence="10">
    <location>
        <position position="286"/>
    </location>
    <ligand>
        <name>S-adenosyl-L-methionine</name>
        <dbReference type="ChEBI" id="CHEBI:59789"/>
    </ligand>
</feature>
<dbReference type="EMBL" id="PGCJ01000012">
    <property type="protein sequence ID" value="PLW57302.1"/>
    <property type="molecule type" value="Genomic_DNA"/>
</dbReference>
<feature type="binding site" evidence="10">
    <location>
        <begin position="353"/>
        <end position="354"/>
    </location>
    <ligand>
        <name>S-adenosyl-L-methionine</name>
        <dbReference type="ChEBI" id="CHEBI:59789"/>
    </ligand>
</feature>
<evidence type="ECO:0000256" key="3">
    <source>
        <dbReference type="ARBA" id="ARBA00022603"/>
    </source>
</evidence>
<evidence type="ECO:0000256" key="4">
    <source>
        <dbReference type="ARBA" id="ARBA00022679"/>
    </source>
</evidence>
<dbReference type="Pfam" id="PF25133">
    <property type="entry name" value="TYW2_N_2"/>
    <property type="match status" value="1"/>
</dbReference>
<keyword evidence="5 10" id="KW-0949">S-adenosyl-L-methionine</keyword>
<comment type="subcellular location">
    <subcellularLocation>
        <location evidence="10">Mitochondrion matrix</location>
    </subcellularLocation>
    <subcellularLocation>
        <location evidence="10">Nucleus</location>
    </subcellularLocation>
    <subcellularLocation>
        <location evidence="10">Cytoplasm</location>
    </subcellularLocation>
    <text evidence="10">Predominantly in the mitochondria and in the nucleus.</text>
</comment>
<dbReference type="HAMAP" id="MF_03152">
    <property type="entry name" value="TRM5"/>
    <property type="match status" value="1"/>
</dbReference>
<comment type="similarity">
    <text evidence="1">Belongs to the class I-like SAM-binding methyltransferase superfamily. TRM5/TYW2 family.</text>
</comment>
<dbReference type="GO" id="GO:0005634">
    <property type="term" value="C:nucleus"/>
    <property type="evidence" value="ECO:0007669"/>
    <property type="project" value="UniProtKB-SubCell"/>
</dbReference>
<dbReference type="InterPro" id="IPR030382">
    <property type="entry name" value="MeTrfase_TRM5/TYW2"/>
</dbReference>
<dbReference type="Pfam" id="PF02475">
    <property type="entry name" value="TRM5-TYW2_MTfase"/>
    <property type="match status" value="1"/>
</dbReference>
<evidence type="ECO:0000256" key="10">
    <source>
        <dbReference type="HAMAP-Rule" id="MF_03152"/>
    </source>
</evidence>
<dbReference type="GO" id="GO:0005759">
    <property type="term" value="C:mitochondrial matrix"/>
    <property type="evidence" value="ECO:0007669"/>
    <property type="project" value="UniProtKB-SubCell"/>
</dbReference>
<gene>
    <name evidence="10" type="primary">TRM5</name>
    <name evidence="12" type="ORF">PCANC_02385</name>
</gene>
<comment type="caution">
    <text evidence="12">The sequence shown here is derived from an EMBL/GenBank/DDBJ whole genome shotgun (WGS) entry which is preliminary data.</text>
</comment>
<evidence type="ECO:0000259" key="11">
    <source>
        <dbReference type="PROSITE" id="PS51684"/>
    </source>
</evidence>
<feature type="domain" description="SAM-dependent methyltransferase TRM5/TYW2-type" evidence="11">
    <location>
        <begin position="197"/>
        <end position="484"/>
    </location>
</feature>
<comment type="function">
    <text evidence="10">Specifically methylates the N1 position of guanosine-37 in various cytoplasmic and mitochondrial tRNAs. Methylation is not dependent on the nature of the nucleoside 5' of the target nucleoside. This is the first step in the biosynthesis of wybutosine (yW), a modified base adjacent to the anticodon of tRNAs and required for accurate decoding.</text>
</comment>
<comment type="catalytic activity">
    <reaction evidence="9 10">
        <text>guanosine(37) in tRNA + S-adenosyl-L-methionine = N(1)-methylguanosine(37) in tRNA + S-adenosyl-L-homocysteine + H(+)</text>
        <dbReference type="Rhea" id="RHEA:36899"/>
        <dbReference type="Rhea" id="RHEA-COMP:10145"/>
        <dbReference type="Rhea" id="RHEA-COMP:10147"/>
        <dbReference type="ChEBI" id="CHEBI:15378"/>
        <dbReference type="ChEBI" id="CHEBI:57856"/>
        <dbReference type="ChEBI" id="CHEBI:59789"/>
        <dbReference type="ChEBI" id="CHEBI:73542"/>
        <dbReference type="ChEBI" id="CHEBI:74269"/>
        <dbReference type="EC" id="2.1.1.228"/>
    </reaction>
</comment>
<dbReference type="FunFam" id="3.30.300.110:FF:000001">
    <property type="entry name" value="tRNA (guanine(37)-N1)-methyltransferase"/>
    <property type="match status" value="1"/>
</dbReference>
<sequence length="507" mass="57046">MLRALIPIHAFRFTASTTTIRTSTGGGTEWHRSRIFSSMTTTLSKAGTSRHRFMPPDSVPRLSATITITSEEGEGPVRLTEALRDQFRRTVPLLAARVPAPQITRFKTHPAIKPALLASKNLRSVEPDPASPDHSHKLLLLNTATTEDIPQSARDLFRDEQVQVVSTSLDLTWEYWMADEIIARLLPLHLTDIPASFTIIGHIAHFNLREDFLPYKYLIGQVILEKNLAIQTVVNKVDTINSQFRFFEMELLAGEPNYTVTLWQSGSRYRFDFSKVYYNPRLSTEHDELSLMIGRDEVVVDGFAGVGPFAMRAAQNRSAWVLASDLNPASVAALETNVGLNKLAGRVAVSCGDGREKIREAVLTLWQDRPFLLNPTPLLPNHFIINLPDSAISFLDAFRDLYRPLQHHPEFIHAVRSNLDKLPLLHCYCFTRQVDDPSPDICQRVSEVLKFNVLPTTVSHFQLKFIRAVAPHKDMYRITFQLPIDLLLLPDPPSPPPPPPPPPPSSL</sequence>
<dbReference type="InterPro" id="IPR029063">
    <property type="entry name" value="SAM-dependent_MTases_sf"/>
</dbReference>
<proteinExistence type="inferred from homology"/>
<dbReference type="Proteomes" id="UP000235388">
    <property type="component" value="Unassembled WGS sequence"/>
</dbReference>
<evidence type="ECO:0000256" key="9">
    <source>
        <dbReference type="ARBA" id="ARBA00047783"/>
    </source>
</evidence>
<feature type="binding site" evidence="10">
    <location>
        <begin position="325"/>
        <end position="326"/>
    </location>
    <ligand>
        <name>S-adenosyl-L-methionine</name>
        <dbReference type="ChEBI" id="CHEBI:59789"/>
    </ligand>
</feature>
<dbReference type="CDD" id="cd02440">
    <property type="entry name" value="AdoMet_MTases"/>
    <property type="match status" value="1"/>
</dbReference>
<evidence type="ECO:0000256" key="5">
    <source>
        <dbReference type="ARBA" id="ARBA00022691"/>
    </source>
</evidence>
<evidence type="ECO:0000256" key="2">
    <source>
        <dbReference type="ARBA" id="ARBA00022490"/>
    </source>
</evidence>
<dbReference type="PANTHER" id="PTHR23245:SF36">
    <property type="entry name" value="TRNA (GUANINE(37)-N1)-METHYLTRANSFERASE"/>
    <property type="match status" value="1"/>
</dbReference>
<dbReference type="GO" id="GO:0052906">
    <property type="term" value="F:tRNA (guanine(37)-N1)-methyltransferase activity"/>
    <property type="evidence" value="ECO:0007669"/>
    <property type="project" value="UniProtKB-UniRule"/>
</dbReference>
<evidence type="ECO:0000256" key="6">
    <source>
        <dbReference type="ARBA" id="ARBA00022694"/>
    </source>
</evidence>
<evidence type="ECO:0000256" key="7">
    <source>
        <dbReference type="ARBA" id="ARBA00023128"/>
    </source>
</evidence>
<dbReference type="OrthoDB" id="408788at2759"/>
<evidence type="ECO:0000256" key="8">
    <source>
        <dbReference type="ARBA" id="ARBA00023242"/>
    </source>
</evidence>
<evidence type="ECO:0000313" key="12">
    <source>
        <dbReference type="EMBL" id="PLW57302.1"/>
    </source>
</evidence>
<dbReference type="PROSITE" id="PS51684">
    <property type="entry name" value="SAM_MT_TRM5_TYW2"/>
    <property type="match status" value="1"/>
</dbReference>
<evidence type="ECO:0000256" key="1">
    <source>
        <dbReference type="ARBA" id="ARBA00009775"/>
    </source>
</evidence>
<keyword evidence="7 10" id="KW-0496">Mitochondrion</keyword>
<keyword evidence="6 10" id="KW-0819">tRNA processing</keyword>
<reference evidence="12 13" key="1">
    <citation type="submission" date="2017-11" db="EMBL/GenBank/DDBJ databases">
        <title>De novo assembly and phasing of dikaryotic genomes from two isolates of Puccinia coronata f. sp. avenae, the causal agent of oat crown rust.</title>
        <authorList>
            <person name="Miller M.E."/>
            <person name="Zhang Y."/>
            <person name="Omidvar V."/>
            <person name="Sperschneider J."/>
            <person name="Schwessinger B."/>
            <person name="Raley C."/>
            <person name="Palmer J.M."/>
            <person name="Garnica D."/>
            <person name="Upadhyaya N."/>
            <person name="Rathjen J."/>
            <person name="Taylor J.M."/>
            <person name="Park R.F."/>
            <person name="Dodds P.N."/>
            <person name="Hirsch C.D."/>
            <person name="Kianian S.F."/>
            <person name="Figueroa M."/>
        </authorList>
    </citation>
    <scope>NUCLEOTIDE SEQUENCE [LARGE SCALE GENOMIC DNA]</scope>
    <source>
        <strain evidence="12">12NC29</strain>
    </source>
</reference>
<dbReference type="AlphaFoldDB" id="A0A2N5W4Z2"/>
<dbReference type="InterPro" id="IPR056743">
    <property type="entry name" value="TRM5-TYW2-like_MTfase"/>
</dbReference>
<accession>A0A2N5W4Z2</accession>
<protein>
    <recommendedName>
        <fullName evidence="10">tRNA (guanine(37)-N1)-methyltransferase</fullName>
        <ecNumber evidence="10">2.1.1.228</ecNumber>
    </recommendedName>
    <alternativeName>
        <fullName evidence="10">M1G-methyltransferase</fullName>
    </alternativeName>
    <alternativeName>
        <fullName evidence="10">tRNA [GM37] methyltransferase</fullName>
    </alternativeName>
    <alternativeName>
        <fullName evidence="10">tRNA methyltransferase 5</fullName>
    </alternativeName>
</protein>
<dbReference type="InterPro" id="IPR025792">
    <property type="entry name" value="tRNA_Gua_MeTrfase_euk"/>
</dbReference>
<name>A0A2N5W4Z2_9BASI</name>
<dbReference type="GO" id="GO:0070901">
    <property type="term" value="P:mitochondrial tRNA methylation"/>
    <property type="evidence" value="ECO:0007669"/>
    <property type="project" value="TreeGrafter"/>
</dbReference>
<keyword evidence="8 10" id="KW-0539">Nucleus</keyword>
<keyword evidence="13" id="KW-1185">Reference proteome</keyword>
<dbReference type="Gene3D" id="3.40.50.150">
    <property type="entry name" value="Vaccinia Virus protein VP39"/>
    <property type="match status" value="1"/>
</dbReference>
<dbReference type="GO" id="GO:0002939">
    <property type="term" value="P:tRNA N1-guanine methylation"/>
    <property type="evidence" value="ECO:0007669"/>
    <property type="project" value="TreeGrafter"/>
</dbReference>
<dbReference type="STRING" id="200324.A0A2N5W4Z2"/>
<keyword evidence="2 10" id="KW-0963">Cytoplasm</keyword>
<comment type="similarity">
    <text evidence="10">Belongs to the TRM5 / TYW2 family.</text>
</comment>